<organism evidence="4 5">
    <name type="scientific">Clostridium cellulovorans (strain ATCC 35296 / DSM 3052 / OCM 3 / 743B)</name>
    <dbReference type="NCBI Taxonomy" id="573061"/>
    <lineage>
        <taxon>Bacteria</taxon>
        <taxon>Bacillati</taxon>
        <taxon>Bacillota</taxon>
        <taxon>Clostridia</taxon>
        <taxon>Eubacteriales</taxon>
        <taxon>Clostridiaceae</taxon>
        <taxon>Clostridium</taxon>
    </lineage>
</organism>
<dbReference type="PANTHER" id="PTHR43479:SF11">
    <property type="entry name" value="ACREF_ENVCD OPERON REPRESSOR-RELATED"/>
    <property type="match status" value="1"/>
</dbReference>
<dbReference type="SUPFAM" id="SSF46689">
    <property type="entry name" value="Homeodomain-like"/>
    <property type="match status" value="1"/>
</dbReference>
<dbReference type="GO" id="GO:0003677">
    <property type="term" value="F:DNA binding"/>
    <property type="evidence" value="ECO:0007669"/>
    <property type="project" value="UniProtKB-UniRule"/>
</dbReference>
<gene>
    <name evidence="4" type="ordered locus">Clocel_4132</name>
</gene>
<dbReference type="InterPro" id="IPR009057">
    <property type="entry name" value="Homeodomain-like_sf"/>
</dbReference>
<keyword evidence="5" id="KW-1185">Reference proteome</keyword>
<dbReference type="PRINTS" id="PR00455">
    <property type="entry name" value="HTHTETR"/>
</dbReference>
<evidence type="ECO:0000313" key="4">
    <source>
        <dbReference type="EMBL" id="ADL53793.1"/>
    </source>
</evidence>
<feature type="domain" description="HTH tetR-type" evidence="3">
    <location>
        <begin position="6"/>
        <end position="66"/>
    </location>
</feature>
<evidence type="ECO:0000256" key="2">
    <source>
        <dbReference type="PROSITE-ProRule" id="PRU00335"/>
    </source>
</evidence>
<keyword evidence="1 2" id="KW-0238">DNA-binding</keyword>
<dbReference type="eggNOG" id="COG1309">
    <property type="taxonomic scope" value="Bacteria"/>
</dbReference>
<protein>
    <submittedName>
        <fullName evidence="4">Transcriptional regulator, TetR family</fullName>
    </submittedName>
</protein>
<proteinExistence type="predicted"/>
<dbReference type="InterPro" id="IPR001647">
    <property type="entry name" value="HTH_TetR"/>
</dbReference>
<reference evidence="4 5" key="1">
    <citation type="submission" date="2010-08" db="EMBL/GenBank/DDBJ databases">
        <title>Complete sequence of Clostridium cellulovorans 743B.</title>
        <authorList>
            <consortium name="US DOE Joint Genome Institute"/>
            <person name="Lucas S."/>
            <person name="Copeland A."/>
            <person name="Lapidus A."/>
            <person name="Cheng J.-F."/>
            <person name="Bruce D."/>
            <person name="Goodwin L."/>
            <person name="Pitluck S."/>
            <person name="Chertkov O."/>
            <person name="Detter J.C."/>
            <person name="Han C."/>
            <person name="Tapia R."/>
            <person name="Land M."/>
            <person name="Hauser L."/>
            <person name="Chang Y.-J."/>
            <person name="Jeffries C."/>
            <person name="Kyrpides N."/>
            <person name="Ivanova N."/>
            <person name="Mikhailova N."/>
            <person name="Hemme C.L."/>
            <person name="Woyke T."/>
        </authorList>
    </citation>
    <scope>NUCLEOTIDE SEQUENCE [LARGE SCALE GENOMIC DNA]</scope>
    <source>
        <strain evidence="5">ATCC 35296 / DSM 3052 / OCM 3 / 743B</strain>
    </source>
</reference>
<dbReference type="EMBL" id="CP002160">
    <property type="protein sequence ID" value="ADL53793.1"/>
    <property type="molecule type" value="Genomic_DNA"/>
</dbReference>
<dbReference type="Proteomes" id="UP000002730">
    <property type="component" value="Chromosome"/>
</dbReference>
<name>D9SMD7_CLOC7</name>
<dbReference type="Gene3D" id="1.10.357.10">
    <property type="entry name" value="Tetracycline Repressor, domain 2"/>
    <property type="match status" value="1"/>
</dbReference>
<sequence length="200" mass="23253">MQYLKEETKNKIISEALKEFKLKGYNKSSVRTIAKNSETSVGNIYKYFDSKEDLYKTLIGDVYNKIVEYITALENVKLDEKAEYIFIELLEKIMKVFETKSTELAILFNGSEGTIYENCKTFFAEWVTGTVTKKLNYDLSFKGKKLKDNFIIYLLACNLVESVAIILNEKEDGREVKRYINNIIDILFCDIDDKLDIEDC</sequence>
<dbReference type="PANTHER" id="PTHR43479">
    <property type="entry name" value="ACREF/ENVCD OPERON REPRESSOR-RELATED"/>
    <property type="match status" value="1"/>
</dbReference>
<dbReference type="HOGENOM" id="CLU_069356_6_1_9"/>
<accession>D9SMD7</accession>
<dbReference type="RefSeq" id="WP_010074146.1">
    <property type="nucleotide sequence ID" value="NC_014393.1"/>
</dbReference>
<evidence type="ECO:0000259" key="3">
    <source>
        <dbReference type="PROSITE" id="PS50977"/>
    </source>
</evidence>
<feature type="DNA-binding region" description="H-T-H motif" evidence="2">
    <location>
        <begin position="29"/>
        <end position="48"/>
    </location>
</feature>
<evidence type="ECO:0000313" key="5">
    <source>
        <dbReference type="Proteomes" id="UP000002730"/>
    </source>
</evidence>
<dbReference type="PROSITE" id="PS50977">
    <property type="entry name" value="HTH_TETR_2"/>
    <property type="match status" value="1"/>
</dbReference>
<dbReference type="OrthoDB" id="494991at2"/>
<dbReference type="Pfam" id="PF00440">
    <property type="entry name" value="TetR_N"/>
    <property type="match status" value="1"/>
</dbReference>
<dbReference type="AlphaFoldDB" id="D9SMD7"/>
<dbReference type="STRING" id="573061.Clocel_4132"/>
<evidence type="ECO:0000256" key="1">
    <source>
        <dbReference type="ARBA" id="ARBA00023125"/>
    </source>
</evidence>
<dbReference type="InterPro" id="IPR050624">
    <property type="entry name" value="HTH-type_Tx_Regulator"/>
</dbReference>
<dbReference type="KEGG" id="ccb:Clocel_4132"/>